<gene>
    <name evidence="1" type="ORF">MQP27_38555</name>
</gene>
<reference evidence="1" key="1">
    <citation type="submission" date="2022-03" db="EMBL/GenBank/DDBJ databases">
        <title>Streptomyces 7R015 and 7R016 isolated from Barleria lupulina in Thailand.</title>
        <authorList>
            <person name="Kanchanasin P."/>
            <person name="Phongsopitanun W."/>
            <person name="Tanasupawat S."/>
        </authorList>
    </citation>
    <scope>NUCLEOTIDE SEQUENCE</scope>
    <source>
        <strain evidence="1">7R015</strain>
    </source>
</reference>
<dbReference type="Proteomes" id="UP001165269">
    <property type="component" value="Unassembled WGS sequence"/>
</dbReference>
<dbReference type="RefSeq" id="WP_242774087.1">
    <property type="nucleotide sequence ID" value="NZ_JALDAY010000013.1"/>
</dbReference>
<accession>A0ABS9YIB3</accession>
<protein>
    <submittedName>
        <fullName evidence="1">Uncharacterized protein</fullName>
    </submittedName>
</protein>
<keyword evidence="2" id="KW-1185">Reference proteome</keyword>
<dbReference type="EMBL" id="JALDAY010000013">
    <property type="protein sequence ID" value="MCI3276982.1"/>
    <property type="molecule type" value="Genomic_DNA"/>
</dbReference>
<evidence type="ECO:0000313" key="2">
    <source>
        <dbReference type="Proteomes" id="UP001165269"/>
    </source>
</evidence>
<evidence type="ECO:0000313" key="1">
    <source>
        <dbReference type="EMBL" id="MCI3276982.1"/>
    </source>
</evidence>
<comment type="caution">
    <text evidence="1">The sequence shown here is derived from an EMBL/GenBank/DDBJ whole genome shotgun (WGS) entry which is preliminary data.</text>
</comment>
<organism evidence="1 2">
    <name type="scientific">Streptomyces cylindrosporus</name>
    <dbReference type="NCBI Taxonomy" id="2927583"/>
    <lineage>
        <taxon>Bacteria</taxon>
        <taxon>Bacillati</taxon>
        <taxon>Actinomycetota</taxon>
        <taxon>Actinomycetes</taxon>
        <taxon>Kitasatosporales</taxon>
        <taxon>Streptomycetaceae</taxon>
        <taxon>Streptomyces</taxon>
    </lineage>
</organism>
<name>A0ABS9YIB3_9ACTN</name>
<proteinExistence type="predicted"/>
<sequence length="68" mass="7712">MPTSTARSTQFLLERFSPKQILSINAANRRINLWEGAVSSGKKPYLNRSWNVRVEQVSRLGDLPVVRA</sequence>